<dbReference type="EMBL" id="JAGRRH010000007">
    <property type="protein sequence ID" value="KAG7367758.1"/>
    <property type="molecule type" value="Genomic_DNA"/>
</dbReference>
<dbReference type="EMBL" id="JAGRRH010000029">
    <property type="protein sequence ID" value="KAG7339859.1"/>
    <property type="molecule type" value="Genomic_DNA"/>
</dbReference>
<feature type="region of interest" description="Disordered" evidence="1">
    <location>
        <begin position="111"/>
        <end position="130"/>
    </location>
</feature>
<evidence type="ECO:0000313" key="6">
    <source>
        <dbReference type="EMBL" id="KAG7339859.1"/>
    </source>
</evidence>
<evidence type="ECO:0000313" key="8">
    <source>
        <dbReference type="EMBL" id="KAG7367759.1"/>
    </source>
</evidence>
<organism evidence="3 9">
    <name type="scientific">Nitzschia inconspicua</name>
    <dbReference type="NCBI Taxonomy" id="303405"/>
    <lineage>
        <taxon>Eukaryota</taxon>
        <taxon>Sar</taxon>
        <taxon>Stramenopiles</taxon>
        <taxon>Ochrophyta</taxon>
        <taxon>Bacillariophyta</taxon>
        <taxon>Bacillariophyceae</taxon>
        <taxon>Bacillariophycidae</taxon>
        <taxon>Bacillariales</taxon>
        <taxon>Bacillariaceae</taxon>
        <taxon>Nitzschia</taxon>
    </lineage>
</organism>
<sequence length="130" mass="14197">MCNFGEIHPIQITSRLLVTAHPTSSSQTYHRHNLGDFCEIHPIAITSRLLVTVIVDSTSSGIDLLGRDEVTAVFDGSTSDILLEYLGWDIGGRTNKSSSLLLEEDINHPMAHGGRRVGKSSEGEGKKLLR</sequence>
<proteinExistence type="predicted"/>
<reference evidence="3" key="1">
    <citation type="journal article" date="2021" name="Sci. Rep.">
        <title>Diploid genomic architecture of Nitzschia inconspicua, an elite biomass production diatom.</title>
        <authorList>
            <person name="Oliver A."/>
            <person name="Podell S."/>
            <person name="Pinowska A."/>
            <person name="Traller J.C."/>
            <person name="Smith S.R."/>
            <person name="McClure R."/>
            <person name="Beliaev A."/>
            <person name="Bohutskyi P."/>
            <person name="Hill E.A."/>
            <person name="Rabines A."/>
            <person name="Zheng H."/>
            <person name="Allen L.Z."/>
            <person name="Kuo A."/>
            <person name="Grigoriev I.V."/>
            <person name="Allen A.E."/>
            <person name="Hazlebeck D."/>
            <person name="Allen E.E."/>
        </authorList>
    </citation>
    <scope>NUCLEOTIDE SEQUENCE</scope>
    <source>
        <strain evidence="3">Hildebrandi</strain>
    </source>
</reference>
<dbReference type="EMBL" id="JAGRRH010000118">
    <property type="protein sequence ID" value="KAG7336555.1"/>
    <property type="molecule type" value="Genomic_DNA"/>
</dbReference>
<evidence type="ECO:0000313" key="2">
    <source>
        <dbReference type="EMBL" id="KAG7336555.1"/>
    </source>
</evidence>
<dbReference type="EMBL" id="JAGRRH010000007">
    <property type="protein sequence ID" value="KAG7367759.1"/>
    <property type="molecule type" value="Genomic_DNA"/>
</dbReference>
<evidence type="ECO:0000313" key="7">
    <source>
        <dbReference type="EMBL" id="KAG7367758.1"/>
    </source>
</evidence>
<dbReference type="AlphaFoldDB" id="A0A9K3K4X9"/>
<comment type="caution">
    <text evidence="3">The sequence shown here is derived from an EMBL/GenBank/DDBJ whole genome shotgun (WGS) entry which is preliminary data.</text>
</comment>
<evidence type="ECO:0000313" key="3">
    <source>
        <dbReference type="EMBL" id="KAG7336556.1"/>
    </source>
</evidence>
<evidence type="ECO:0000313" key="5">
    <source>
        <dbReference type="EMBL" id="KAG7339858.1"/>
    </source>
</evidence>
<keyword evidence="9" id="KW-1185">Reference proteome</keyword>
<protein>
    <submittedName>
        <fullName evidence="3">Uncharacterized protein</fullName>
    </submittedName>
</protein>
<name>A0A9K3K4X9_9STRA</name>
<evidence type="ECO:0000313" key="9">
    <source>
        <dbReference type="Proteomes" id="UP000693970"/>
    </source>
</evidence>
<dbReference type="Proteomes" id="UP000693970">
    <property type="component" value="Unassembled WGS sequence"/>
</dbReference>
<feature type="compositionally biased region" description="Basic and acidic residues" evidence="1">
    <location>
        <begin position="119"/>
        <end position="130"/>
    </location>
</feature>
<reference evidence="3" key="2">
    <citation type="submission" date="2021-04" db="EMBL/GenBank/DDBJ databases">
        <authorList>
            <person name="Podell S."/>
        </authorList>
    </citation>
    <scope>NUCLEOTIDE SEQUENCE</scope>
    <source>
        <strain evidence="3">Hildebrandi</strain>
    </source>
</reference>
<gene>
    <name evidence="5" type="ORF">IV203_024908</name>
    <name evidence="6" type="ORF">IV203_024909</name>
    <name evidence="2" type="ORF">IV203_025026</name>
    <name evidence="3" type="ORF">IV203_025027</name>
    <name evidence="4" type="ORF">IV203_028355</name>
    <name evidence="7" type="ORF">IV203_030429</name>
    <name evidence="8" type="ORF">IV203_030430</name>
</gene>
<dbReference type="EMBL" id="JAGRRH010000029">
    <property type="protein sequence ID" value="KAG7339858.1"/>
    <property type="molecule type" value="Genomic_DNA"/>
</dbReference>
<dbReference type="EMBL" id="JAGRRH010000043">
    <property type="protein sequence ID" value="KAG7339018.1"/>
    <property type="molecule type" value="Genomic_DNA"/>
</dbReference>
<accession>A0A9K3K4X9</accession>
<evidence type="ECO:0000313" key="4">
    <source>
        <dbReference type="EMBL" id="KAG7339018.1"/>
    </source>
</evidence>
<evidence type="ECO:0000256" key="1">
    <source>
        <dbReference type="SAM" id="MobiDB-lite"/>
    </source>
</evidence>
<dbReference type="EMBL" id="JAGRRH010000118">
    <property type="protein sequence ID" value="KAG7336556.1"/>
    <property type="molecule type" value="Genomic_DNA"/>
</dbReference>